<organism evidence="5 6">
    <name type="scientific">Limimaricola cinnabarinus</name>
    <dbReference type="NCBI Taxonomy" id="1125964"/>
    <lineage>
        <taxon>Bacteria</taxon>
        <taxon>Pseudomonadati</taxon>
        <taxon>Pseudomonadota</taxon>
        <taxon>Alphaproteobacteria</taxon>
        <taxon>Rhodobacterales</taxon>
        <taxon>Paracoccaceae</taxon>
        <taxon>Limimaricola</taxon>
    </lineage>
</organism>
<evidence type="ECO:0000259" key="4">
    <source>
        <dbReference type="PROSITE" id="PS51186"/>
    </source>
</evidence>
<dbReference type="Gene3D" id="3.40.630.30">
    <property type="match status" value="1"/>
</dbReference>
<proteinExistence type="inferred from homology"/>
<gene>
    <name evidence="5" type="ORF">CJ301_16120</name>
</gene>
<dbReference type="AlphaFoldDB" id="A0A2G1MCN2"/>
<dbReference type="GO" id="GO:0016747">
    <property type="term" value="F:acyltransferase activity, transferring groups other than amino-acyl groups"/>
    <property type="evidence" value="ECO:0007669"/>
    <property type="project" value="InterPro"/>
</dbReference>
<comment type="caution">
    <text evidence="5">The sequence shown here is derived from an EMBL/GenBank/DDBJ whole genome shotgun (WGS) entry which is preliminary data.</text>
</comment>
<dbReference type="Proteomes" id="UP000221860">
    <property type="component" value="Unassembled WGS sequence"/>
</dbReference>
<dbReference type="InterPro" id="IPR000182">
    <property type="entry name" value="GNAT_dom"/>
</dbReference>
<keyword evidence="6" id="KW-1185">Reference proteome</keyword>
<comment type="similarity">
    <text evidence="3">Belongs to the acetyltransferase family. RimJ subfamily.</text>
</comment>
<dbReference type="PANTHER" id="PTHR43792:SF8">
    <property type="entry name" value="[RIBOSOMAL PROTEIN US5]-ALANINE N-ACETYLTRANSFERASE"/>
    <property type="match status" value="1"/>
</dbReference>
<sequence length="178" mass="19143">MVSRRVTPPFRLVPLEVGDAEALSAFELAGRDWFERQVPPRPPSHFEPDTLREILREMLEGPDADRARFFLVRAMDGTIMGRVNLTGIADGPAGRMAEVGYRIGPAHAGRGLASAALGVAIHVAREIGLDRLMAKVPEGHVASIKVLKANGFAPTGETPAQAELHGAPLTLVHYALDL</sequence>
<dbReference type="OrthoDB" id="7852312at2"/>
<evidence type="ECO:0000256" key="2">
    <source>
        <dbReference type="ARBA" id="ARBA00023315"/>
    </source>
</evidence>
<reference evidence="5 6" key="1">
    <citation type="submission" date="2017-08" db="EMBL/GenBank/DDBJ databases">
        <title>Draft Genome Sequence of Loktanella cinnabarina Strain XM1, Isolated from Coastal Surface Water.</title>
        <authorList>
            <person name="Ma R."/>
            <person name="Wang J."/>
            <person name="Wang Q."/>
            <person name="Ma Z."/>
            <person name="Li J."/>
            <person name="Chen L."/>
        </authorList>
    </citation>
    <scope>NUCLEOTIDE SEQUENCE [LARGE SCALE GENOMIC DNA]</scope>
    <source>
        <strain evidence="5 6">XM1</strain>
    </source>
</reference>
<accession>A0A2G1MCN2</accession>
<name>A0A2G1MCN2_9RHOB</name>
<keyword evidence="1" id="KW-0808">Transferase</keyword>
<dbReference type="PROSITE" id="PS51186">
    <property type="entry name" value="GNAT"/>
    <property type="match status" value="1"/>
</dbReference>
<dbReference type="EMBL" id="NQWH01000035">
    <property type="protein sequence ID" value="PHP26503.1"/>
    <property type="molecule type" value="Genomic_DNA"/>
</dbReference>
<evidence type="ECO:0000313" key="6">
    <source>
        <dbReference type="Proteomes" id="UP000221860"/>
    </source>
</evidence>
<protein>
    <recommendedName>
        <fullName evidence="4">N-acetyltransferase domain-containing protein</fullName>
    </recommendedName>
</protein>
<keyword evidence="2" id="KW-0012">Acyltransferase</keyword>
<evidence type="ECO:0000313" key="5">
    <source>
        <dbReference type="EMBL" id="PHP26503.1"/>
    </source>
</evidence>
<dbReference type="SUPFAM" id="SSF55729">
    <property type="entry name" value="Acyl-CoA N-acyltransferases (Nat)"/>
    <property type="match status" value="1"/>
</dbReference>
<evidence type="ECO:0000256" key="3">
    <source>
        <dbReference type="ARBA" id="ARBA00038502"/>
    </source>
</evidence>
<dbReference type="PANTHER" id="PTHR43792">
    <property type="entry name" value="GNAT FAMILY, PUTATIVE (AFU_ORTHOLOGUE AFUA_3G00765)-RELATED-RELATED"/>
    <property type="match status" value="1"/>
</dbReference>
<dbReference type="Pfam" id="PF13302">
    <property type="entry name" value="Acetyltransf_3"/>
    <property type="match status" value="1"/>
</dbReference>
<dbReference type="InterPro" id="IPR016181">
    <property type="entry name" value="Acyl_CoA_acyltransferase"/>
</dbReference>
<dbReference type="InterPro" id="IPR051531">
    <property type="entry name" value="N-acetyltransferase"/>
</dbReference>
<evidence type="ECO:0000256" key="1">
    <source>
        <dbReference type="ARBA" id="ARBA00022679"/>
    </source>
</evidence>
<feature type="domain" description="N-acetyltransferase" evidence="4">
    <location>
        <begin position="10"/>
        <end position="178"/>
    </location>
</feature>